<dbReference type="RefSeq" id="WP_168046619.1">
    <property type="nucleotide sequence ID" value="NZ_JAATJR010000001.1"/>
</dbReference>
<keyword evidence="1" id="KW-0732">Signal</keyword>
<evidence type="ECO:0000256" key="1">
    <source>
        <dbReference type="SAM" id="SignalP"/>
    </source>
</evidence>
<dbReference type="Proteomes" id="UP000765160">
    <property type="component" value="Unassembled WGS sequence"/>
</dbReference>
<proteinExistence type="predicted"/>
<protein>
    <recommendedName>
        <fullName evidence="4">Secreted protein</fullName>
    </recommendedName>
</protein>
<organism evidence="2 3">
    <name type="scientific">Falsiroseomonas frigidaquae</name>
    <dbReference type="NCBI Taxonomy" id="487318"/>
    <lineage>
        <taxon>Bacteria</taxon>
        <taxon>Pseudomonadati</taxon>
        <taxon>Pseudomonadota</taxon>
        <taxon>Alphaproteobacteria</taxon>
        <taxon>Acetobacterales</taxon>
        <taxon>Roseomonadaceae</taxon>
        <taxon>Falsiroseomonas</taxon>
    </lineage>
</organism>
<gene>
    <name evidence="2" type="ORF">HB662_02050</name>
</gene>
<evidence type="ECO:0008006" key="4">
    <source>
        <dbReference type="Google" id="ProtNLM"/>
    </source>
</evidence>
<feature type="chain" id="PRO_5046482529" description="Secreted protein" evidence="1">
    <location>
        <begin position="24"/>
        <end position="115"/>
    </location>
</feature>
<feature type="signal peptide" evidence="1">
    <location>
        <begin position="1"/>
        <end position="23"/>
    </location>
</feature>
<comment type="caution">
    <text evidence="2">The sequence shown here is derived from an EMBL/GenBank/DDBJ whole genome shotgun (WGS) entry which is preliminary data.</text>
</comment>
<name>A0ABX1EU14_9PROT</name>
<sequence length="115" mass="12000">MRLILPLLMLLLLPLAGLGPAQAQDPPACTSAQEGAVACLAGRLCTCRFTRGGSMTGRPDRHAWDCGILRPACGAGRVPPSMPPAPMPEILLQPNIQPGYGYSPQMGLKPQGGGR</sequence>
<keyword evidence="3" id="KW-1185">Reference proteome</keyword>
<accession>A0ABX1EU14</accession>
<evidence type="ECO:0000313" key="2">
    <source>
        <dbReference type="EMBL" id="NKE43542.1"/>
    </source>
</evidence>
<reference evidence="2 3" key="1">
    <citation type="submission" date="2020-03" db="EMBL/GenBank/DDBJ databases">
        <title>Roseomonas selenitidurans sp. nov. isolated from soil.</title>
        <authorList>
            <person name="Liu H."/>
        </authorList>
    </citation>
    <scope>NUCLEOTIDE SEQUENCE [LARGE SCALE GENOMIC DNA]</scope>
    <source>
        <strain evidence="2 3">JCM 15073</strain>
    </source>
</reference>
<evidence type="ECO:0000313" key="3">
    <source>
        <dbReference type="Proteomes" id="UP000765160"/>
    </source>
</evidence>
<dbReference type="EMBL" id="JAAVTX010000001">
    <property type="protein sequence ID" value="NKE43542.1"/>
    <property type="molecule type" value="Genomic_DNA"/>
</dbReference>